<dbReference type="EMBL" id="AP019400">
    <property type="protein sequence ID" value="BBI32112.1"/>
    <property type="molecule type" value="Genomic_DNA"/>
</dbReference>
<evidence type="ECO:0000313" key="2">
    <source>
        <dbReference type="Proteomes" id="UP000289856"/>
    </source>
</evidence>
<reference evidence="1 2" key="1">
    <citation type="submission" date="2019-01" db="EMBL/GenBank/DDBJ databases">
        <title>Complete genome sequence of Cohnella hallensis HS21 isolated from Korean fir (Abies koreana) rhizospheric soil.</title>
        <authorList>
            <person name="Jiang L."/>
            <person name="Kang S.W."/>
            <person name="Kim S."/>
            <person name="Jung J."/>
            <person name="Kim C.Y."/>
            <person name="Kim D.H."/>
            <person name="Kim S.W."/>
            <person name="Lee J."/>
        </authorList>
    </citation>
    <scope>NUCLEOTIDE SEQUENCE [LARGE SCALE GENOMIC DNA]</scope>
    <source>
        <strain evidence="1 2">HS21</strain>
    </source>
</reference>
<dbReference type="AlphaFoldDB" id="A0A3T1D1W8"/>
<keyword evidence="2" id="KW-1185">Reference proteome</keyword>
<dbReference type="Proteomes" id="UP000289856">
    <property type="component" value="Chromosome"/>
</dbReference>
<organism evidence="1 2">
    <name type="scientific">Cohnella abietis</name>
    <dbReference type="NCBI Taxonomy" id="2507935"/>
    <lineage>
        <taxon>Bacteria</taxon>
        <taxon>Bacillati</taxon>
        <taxon>Bacillota</taxon>
        <taxon>Bacilli</taxon>
        <taxon>Bacillales</taxon>
        <taxon>Paenibacillaceae</taxon>
        <taxon>Cohnella</taxon>
    </lineage>
</organism>
<name>A0A3T1D1W8_9BACL</name>
<proteinExistence type="predicted"/>
<dbReference type="KEGG" id="cohn:KCTCHS21_15110"/>
<evidence type="ECO:0000313" key="1">
    <source>
        <dbReference type="EMBL" id="BBI32112.1"/>
    </source>
</evidence>
<sequence>METLLSLIPTTKVILSPKSPLSRGHSYYEYTDSWLFDFGDMGYNGTIISVIIN</sequence>
<accession>A0A3T1D1W8</accession>
<protein>
    <submittedName>
        <fullName evidence="1">Uncharacterized protein</fullName>
    </submittedName>
</protein>
<gene>
    <name evidence="1" type="ORF">KCTCHS21_15110</name>
</gene>